<feature type="transmembrane region" description="Helical" evidence="1">
    <location>
        <begin position="20"/>
        <end position="36"/>
    </location>
</feature>
<keyword evidence="1" id="KW-1133">Transmembrane helix</keyword>
<dbReference type="AlphaFoldDB" id="A0A8J7MMM8"/>
<dbReference type="Pfam" id="PF10129">
    <property type="entry name" value="OpgC_C"/>
    <property type="match status" value="1"/>
</dbReference>
<dbReference type="PANTHER" id="PTHR38592">
    <property type="entry name" value="BLL4819 PROTEIN"/>
    <property type="match status" value="1"/>
</dbReference>
<name>A0A8J7MMM8_9RHOB</name>
<gene>
    <name evidence="2" type="ORF">JI744_05950</name>
</gene>
<dbReference type="RefSeq" id="WP_202658800.1">
    <property type="nucleotide sequence ID" value="NZ_JAESVP010000003.1"/>
</dbReference>
<reference evidence="2" key="1">
    <citation type="submission" date="2021-01" db="EMBL/GenBank/DDBJ databases">
        <title>Genome seq and assembly of Tabrizicola sp. KVB23.</title>
        <authorList>
            <person name="Chhetri G."/>
        </authorList>
    </citation>
    <scope>NUCLEOTIDE SEQUENCE</scope>
    <source>
        <strain evidence="2">KVB23</strain>
    </source>
</reference>
<dbReference type="PANTHER" id="PTHR38592:SF3">
    <property type="entry name" value="BLL4819 PROTEIN"/>
    <property type="match status" value="1"/>
</dbReference>
<dbReference type="InterPro" id="IPR014550">
    <property type="entry name" value="UCP028704_OpgC"/>
</dbReference>
<dbReference type="PIRSF" id="PIRSF028704">
    <property type="entry name" value="UPC028704"/>
    <property type="match status" value="1"/>
</dbReference>
<accession>A0A8J7MMM8</accession>
<proteinExistence type="predicted"/>
<keyword evidence="1" id="KW-0472">Membrane</keyword>
<feature type="transmembrane region" description="Helical" evidence="1">
    <location>
        <begin position="56"/>
        <end position="74"/>
    </location>
</feature>
<keyword evidence="1" id="KW-0812">Transmembrane</keyword>
<feature type="transmembrane region" description="Helical" evidence="1">
    <location>
        <begin position="350"/>
        <end position="370"/>
    </location>
</feature>
<comment type="caution">
    <text evidence="2">The sequence shown here is derived from an EMBL/GenBank/DDBJ whole genome shotgun (WGS) entry which is preliminary data.</text>
</comment>
<dbReference type="EMBL" id="JAESVP010000003">
    <property type="protein sequence ID" value="MBL4927645.1"/>
    <property type="molecule type" value="Genomic_DNA"/>
</dbReference>
<feature type="transmembrane region" description="Helical" evidence="1">
    <location>
        <begin position="146"/>
        <end position="167"/>
    </location>
</feature>
<evidence type="ECO:0000313" key="2">
    <source>
        <dbReference type="EMBL" id="MBL4927645.1"/>
    </source>
</evidence>
<evidence type="ECO:0000256" key="1">
    <source>
        <dbReference type="SAM" id="Phobius"/>
    </source>
</evidence>
<feature type="transmembrane region" description="Helical" evidence="1">
    <location>
        <begin position="236"/>
        <end position="254"/>
    </location>
</feature>
<dbReference type="Proteomes" id="UP000619033">
    <property type="component" value="Unassembled WGS sequence"/>
</dbReference>
<feature type="transmembrane region" description="Helical" evidence="1">
    <location>
        <begin position="326"/>
        <end position="344"/>
    </location>
</feature>
<keyword evidence="3" id="KW-1185">Reference proteome</keyword>
<evidence type="ECO:0000313" key="3">
    <source>
        <dbReference type="Proteomes" id="UP000619033"/>
    </source>
</evidence>
<feature type="transmembrane region" description="Helical" evidence="1">
    <location>
        <begin position="204"/>
        <end position="224"/>
    </location>
</feature>
<sequence>MPDSLTAAKTPSGRDARLDVLRGICLVMIFINHIPGNPFENLTSRNFGFSDAAEGFVLMSGIAAGLAYGLDFRGAGRFVTGLGRIWKRAWTLYQVHVMCSALALAVVAAVALLTGDSRGLMANLMKYVFTKPLQTFIGIPLMTHQFGYMNILPLYTVLLLVSPVLLWLAWRWPVWLVAGSLATWFIAGTYHIDLPNFPLPGGWFFNPFAWQIIFVIGLLTGVFMRQGKRLVPVRRWLQAISWLYLAFSCLTIWVPPVDHAMGHTLWLAKNAGVPWFFTDFDKTYATVPRLLHIMALAYLLSSLKVVRWACATAAMQPFALLGRQALPVFALGSVLCLGLQALRWTTDESLLADCLMVFGGLALQFALAAARTWWPGSVKARTTTLAAA</sequence>
<feature type="transmembrane region" description="Helical" evidence="1">
    <location>
        <begin position="290"/>
        <end position="314"/>
    </location>
</feature>
<organism evidence="2 3">
    <name type="scientific">Fuscibacter oryzae</name>
    <dbReference type="NCBI Taxonomy" id="2803939"/>
    <lineage>
        <taxon>Bacteria</taxon>
        <taxon>Pseudomonadati</taxon>
        <taxon>Pseudomonadota</taxon>
        <taxon>Alphaproteobacteria</taxon>
        <taxon>Rhodobacterales</taxon>
        <taxon>Paracoccaceae</taxon>
        <taxon>Fuscibacter</taxon>
    </lineage>
</organism>
<feature type="transmembrane region" description="Helical" evidence="1">
    <location>
        <begin position="174"/>
        <end position="192"/>
    </location>
</feature>
<feature type="transmembrane region" description="Helical" evidence="1">
    <location>
        <begin position="95"/>
        <end position="115"/>
    </location>
</feature>
<protein>
    <submittedName>
        <fullName evidence="2">OpgC domain-containing protein</fullName>
    </submittedName>
</protein>